<dbReference type="SUPFAM" id="SSF64182">
    <property type="entry name" value="DHH phosphoesterases"/>
    <property type="match status" value="1"/>
</dbReference>
<dbReference type="Proteomes" id="UP000030889">
    <property type="component" value="Unassembled WGS sequence"/>
</dbReference>
<accession>A0ABR4YLM7</accession>
<reference evidence="3 4" key="1">
    <citation type="submission" date="2014-09" db="EMBL/GenBank/DDBJ databases">
        <title>Alistipes sp. 627, sp. nov., a novel member of the family Rikenellaceae isolated from human faeces.</title>
        <authorList>
            <person name="Shkoporov A.N."/>
            <person name="Chaplin A.V."/>
            <person name="Motuzova O.V."/>
            <person name="Kafarskaia L.I."/>
            <person name="Khokhlova E.V."/>
            <person name="Efimov B.A."/>
        </authorList>
    </citation>
    <scope>NUCLEOTIDE SEQUENCE [LARGE SCALE GENOMIC DNA]</scope>
    <source>
        <strain evidence="3 4">627</strain>
    </source>
</reference>
<evidence type="ECO:0000313" key="4">
    <source>
        <dbReference type="Proteomes" id="UP000030889"/>
    </source>
</evidence>
<comment type="caution">
    <text evidence="3">The sequence shown here is derived from an EMBL/GenBank/DDBJ whole genome shotgun (WGS) entry which is preliminary data.</text>
</comment>
<dbReference type="PANTHER" id="PTHR47618:SF1">
    <property type="entry name" value="BIFUNCTIONAL OLIGORIBONUCLEASE AND PAP PHOSPHATASE NRNA"/>
    <property type="match status" value="1"/>
</dbReference>
<feature type="domain" description="DDH" evidence="1">
    <location>
        <begin position="22"/>
        <end position="174"/>
    </location>
</feature>
<protein>
    <submittedName>
        <fullName evidence="3">Exopolyphosphatase</fullName>
    </submittedName>
</protein>
<organism evidence="3 4">
    <name type="scientific">Alistipes inops</name>
    <dbReference type="NCBI Taxonomy" id="1501391"/>
    <lineage>
        <taxon>Bacteria</taxon>
        <taxon>Pseudomonadati</taxon>
        <taxon>Bacteroidota</taxon>
        <taxon>Bacteroidia</taxon>
        <taxon>Bacteroidales</taxon>
        <taxon>Rikenellaceae</taxon>
        <taxon>Alistipes</taxon>
    </lineage>
</organism>
<dbReference type="EMBL" id="JRGF01000001">
    <property type="protein sequence ID" value="KHE43062.1"/>
    <property type="molecule type" value="Genomic_DNA"/>
</dbReference>
<dbReference type="InterPro" id="IPR051319">
    <property type="entry name" value="Oligoribo/pAp-PDE_c-di-AMP_PDE"/>
</dbReference>
<evidence type="ECO:0000259" key="2">
    <source>
        <dbReference type="Pfam" id="PF02272"/>
    </source>
</evidence>
<sequence>MKDLEQKIEILKGYITDTPKHIAILAHTNPDGDAIGSSLAWAKVLRSLGHDVQCLVPNKYPGFLSWMPGIRDVIIAKEENERAIGAVDNADIIFFLDFNRIDRLENLSRHIIDNRKAVRILIDHHLDPPTDEYTLVFSDPTSCSTSYLVYQITERLTGLDVFDREAAESLYVGIMTDTGNFSFSFLTPGLFRAVAGLIEKGINIPDINSKVYNSYSEGRVRLLGYVLLDKMRMIENGRAAYIALKENEMRRFDFQVGDSEGFVNYPLSIASVQMSAMFIETHKFIRISFRSRGDVDVSLFASKYFNGGGHKNASGGKSYDTIEKTVARFEQAVTEFFHPAKMPE</sequence>
<dbReference type="PANTHER" id="PTHR47618">
    <property type="entry name" value="BIFUNCTIONAL OLIGORIBONUCLEASE AND PAP PHOSPHATASE NRNA"/>
    <property type="match status" value="1"/>
</dbReference>
<dbReference type="InterPro" id="IPR038763">
    <property type="entry name" value="DHH_sf"/>
</dbReference>
<dbReference type="InterPro" id="IPR003156">
    <property type="entry name" value="DHHA1_dom"/>
</dbReference>
<dbReference type="InterPro" id="IPR001667">
    <property type="entry name" value="DDH_dom"/>
</dbReference>
<keyword evidence="4" id="KW-1185">Reference proteome</keyword>
<dbReference type="Pfam" id="PF01368">
    <property type="entry name" value="DHH"/>
    <property type="match status" value="1"/>
</dbReference>
<proteinExistence type="predicted"/>
<dbReference type="Gene3D" id="3.90.1640.10">
    <property type="entry name" value="inorganic pyrophosphatase (n-terminal core)"/>
    <property type="match status" value="1"/>
</dbReference>
<name>A0ABR4YLM7_9BACT</name>
<evidence type="ECO:0000313" key="3">
    <source>
        <dbReference type="EMBL" id="KHE43062.1"/>
    </source>
</evidence>
<evidence type="ECO:0000259" key="1">
    <source>
        <dbReference type="Pfam" id="PF01368"/>
    </source>
</evidence>
<dbReference type="Pfam" id="PF02272">
    <property type="entry name" value="DHHA1"/>
    <property type="match status" value="1"/>
</dbReference>
<dbReference type="RefSeq" id="WP_022063945.1">
    <property type="nucleotide sequence ID" value="NZ_JRGF01000001.1"/>
</dbReference>
<dbReference type="Gene3D" id="3.10.310.30">
    <property type="match status" value="1"/>
</dbReference>
<gene>
    <name evidence="3" type="ORF">LG35_01010</name>
</gene>
<feature type="domain" description="DHHA1" evidence="2">
    <location>
        <begin position="251"/>
        <end position="336"/>
    </location>
</feature>